<dbReference type="EMBL" id="VTPC01091135">
    <property type="protein sequence ID" value="KAF2879585.1"/>
    <property type="molecule type" value="Genomic_DNA"/>
</dbReference>
<name>A0A8K0FVW4_IGNLU</name>
<reference evidence="1" key="1">
    <citation type="submission" date="2019-08" db="EMBL/GenBank/DDBJ databases">
        <title>The genome of the North American firefly Photinus pyralis.</title>
        <authorList>
            <consortium name="Photinus pyralis genome working group"/>
            <person name="Fallon T.R."/>
            <person name="Sander Lower S.E."/>
            <person name="Weng J.-K."/>
        </authorList>
    </citation>
    <scope>NUCLEOTIDE SEQUENCE</scope>
    <source>
        <strain evidence="1">TRF0915ILg1</strain>
        <tissue evidence="1">Whole body</tissue>
    </source>
</reference>
<dbReference type="AlphaFoldDB" id="A0A8K0FVW4"/>
<organism evidence="1 2">
    <name type="scientific">Ignelater luminosus</name>
    <name type="common">Cucubano</name>
    <name type="synonym">Pyrophorus luminosus</name>
    <dbReference type="NCBI Taxonomy" id="2038154"/>
    <lineage>
        <taxon>Eukaryota</taxon>
        <taxon>Metazoa</taxon>
        <taxon>Ecdysozoa</taxon>
        <taxon>Arthropoda</taxon>
        <taxon>Hexapoda</taxon>
        <taxon>Insecta</taxon>
        <taxon>Pterygota</taxon>
        <taxon>Neoptera</taxon>
        <taxon>Endopterygota</taxon>
        <taxon>Coleoptera</taxon>
        <taxon>Polyphaga</taxon>
        <taxon>Elateriformia</taxon>
        <taxon>Elateroidea</taxon>
        <taxon>Elateridae</taxon>
        <taxon>Agrypninae</taxon>
        <taxon>Pyrophorini</taxon>
        <taxon>Ignelater</taxon>
    </lineage>
</organism>
<evidence type="ECO:0000313" key="1">
    <source>
        <dbReference type="EMBL" id="KAF2879585.1"/>
    </source>
</evidence>
<dbReference type="Proteomes" id="UP000801492">
    <property type="component" value="Unassembled WGS sequence"/>
</dbReference>
<protein>
    <submittedName>
        <fullName evidence="1">Uncharacterized protein</fullName>
    </submittedName>
</protein>
<keyword evidence="2" id="KW-1185">Reference proteome</keyword>
<comment type="caution">
    <text evidence="1">The sequence shown here is derived from an EMBL/GenBank/DDBJ whole genome shotgun (WGS) entry which is preliminary data.</text>
</comment>
<gene>
    <name evidence="1" type="ORF">ILUMI_26584</name>
</gene>
<evidence type="ECO:0000313" key="2">
    <source>
        <dbReference type="Proteomes" id="UP000801492"/>
    </source>
</evidence>
<dbReference type="OrthoDB" id="8187571at2759"/>
<proteinExistence type="predicted"/>
<sequence>MMVIGSWLLHHPGKRITIHDIPEILGQVYSLAFSSGNITSAFQKTGLYPFNRYVFDDSEFLASSVTDIAPSETTATSLTSVITNSSLNAPSTSSLVAPINNCYERPVTPSSSIYTATCHTALSKR</sequence>
<accession>A0A8K0FVW4</accession>